<gene>
    <name evidence="1" type="ORF">M8N44_04095</name>
</gene>
<keyword evidence="2" id="KW-1185">Reference proteome</keyword>
<reference evidence="1 2" key="1">
    <citation type="submission" date="2022-03" db="EMBL/GenBank/DDBJ databases">
        <title>Taxonomic description of new species and reclassification of some bacterial strains.</title>
        <authorList>
            <person name="Ndongo S."/>
        </authorList>
    </citation>
    <scope>NUCLEOTIDE SEQUENCE [LARGE SCALE GENOMIC DNA]</scope>
    <source>
        <strain evidence="1 2">Marseille-P6666</strain>
    </source>
</reference>
<name>A0ABT0R5U1_9BACT</name>
<proteinExistence type="predicted"/>
<dbReference type="Proteomes" id="UP001202031">
    <property type="component" value="Unassembled WGS sequence"/>
</dbReference>
<keyword evidence="1" id="KW-0547">Nucleotide-binding</keyword>
<sequence>MSLLQNIKRGVQQRPQRVIIYGPEGVGKSTLAAGLPAPLFLDTEEGTQHMNVDRIQVDHYGAMLEALQDIYKEARNGNLPYKTLVIDTGDRLWDMCARQVIRDYNASPKDGKISSIESIGYGKGYAQASEMFVNLLSVFDNCRSAGLHIAVICHCRVETVNPPEGEAYTMYTIKINAPAKQAITAKEKLKEWGDAILFCNYVTTFTDGGKAKGGELRAVYTEHRATWEAKNRHGMPAVMAMDAGEISRLLFGAGCGPSGNALAGEKQVPPPAASAGDRQADALAAVIDHAKDALAFMISRGIITAGQGLEEVPAEYAARILKTPARFNNSVKEFMEGGACR</sequence>
<accession>A0ABT0R5U1</accession>
<evidence type="ECO:0000313" key="2">
    <source>
        <dbReference type="Proteomes" id="UP001202031"/>
    </source>
</evidence>
<keyword evidence="1" id="KW-0067">ATP-binding</keyword>
<dbReference type="RefSeq" id="WP_249853029.1">
    <property type="nucleotide sequence ID" value="NZ_JAMGSI010000001.1"/>
</dbReference>
<dbReference type="EMBL" id="JAMGSI010000001">
    <property type="protein sequence ID" value="MCL6656499.1"/>
    <property type="molecule type" value="Genomic_DNA"/>
</dbReference>
<protein>
    <submittedName>
        <fullName evidence="1">ATP-binding protein</fullName>
    </submittedName>
</protein>
<dbReference type="SUPFAM" id="SSF52540">
    <property type="entry name" value="P-loop containing nucleoside triphosphate hydrolases"/>
    <property type="match status" value="2"/>
</dbReference>
<comment type="caution">
    <text evidence="1">The sequence shown here is derived from an EMBL/GenBank/DDBJ whole genome shotgun (WGS) entry which is preliminary data.</text>
</comment>
<dbReference type="Pfam" id="PF13479">
    <property type="entry name" value="AAA_24"/>
    <property type="match status" value="1"/>
</dbReference>
<organism evidence="1 2">
    <name type="scientific">Akkermansia massiliensis</name>
    <dbReference type="NCBI Taxonomy" id="2927224"/>
    <lineage>
        <taxon>Bacteria</taxon>
        <taxon>Pseudomonadati</taxon>
        <taxon>Verrucomicrobiota</taxon>
        <taxon>Verrucomicrobiia</taxon>
        <taxon>Verrucomicrobiales</taxon>
        <taxon>Akkermansiaceae</taxon>
        <taxon>Akkermansia</taxon>
    </lineage>
</organism>
<dbReference type="GeneID" id="84023024"/>
<dbReference type="GO" id="GO:0005524">
    <property type="term" value="F:ATP binding"/>
    <property type="evidence" value="ECO:0007669"/>
    <property type="project" value="UniProtKB-KW"/>
</dbReference>
<evidence type="ECO:0000313" key="1">
    <source>
        <dbReference type="EMBL" id="MCL6656499.1"/>
    </source>
</evidence>
<dbReference type="InterPro" id="IPR027417">
    <property type="entry name" value="P-loop_NTPase"/>
</dbReference>